<evidence type="ECO:0000256" key="4">
    <source>
        <dbReference type="ARBA" id="ARBA00022692"/>
    </source>
</evidence>
<accession>A0A0S3PZ27</accession>
<dbReference type="OrthoDB" id="9808602at2"/>
<dbReference type="GO" id="GO:0016020">
    <property type="term" value="C:membrane"/>
    <property type="evidence" value="ECO:0007669"/>
    <property type="project" value="UniProtKB-SubCell"/>
</dbReference>
<dbReference type="InterPro" id="IPR003362">
    <property type="entry name" value="Bact_transf"/>
</dbReference>
<dbReference type="Proteomes" id="UP000236884">
    <property type="component" value="Chromosome"/>
</dbReference>
<gene>
    <name evidence="10" type="primary">wcaJ_2</name>
    <name evidence="10" type="ORF">GJW-30_1_03756</name>
</gene>
<dbReference type="PANTHER" id="PTHR30576:SF21">
    <property type="entry name" value="UDP-GLUCOSE:UNDECAPRENYL-PHOSPHATE GLUCOSE-1-PHOSPHATE TRANSFERASE"/>
    <property type="match status" value="1"/>
</dbReference>
<keyword evidence="7" id="KW-0270">Exopolysaccharide synthesis</keyword>
<organism evidence="10 11">
    <name type="scientific">Variibacter gotjawalensis</name>
    <dbReference type="NCBI Taxonomy" id="1333996"/>
    <lineage>
        <taxon>Bacteria</taxon>
        <taxon>Pseudomonadati</taxon>
        <taxon>Pseudomonadota</taxon>
        <taxon>Alphaproteobacteria</taxon>
        <taxon>Hyphomicrobiales</taxon>
        <taxon>Nitrobacteraceae</taxon>
        <taxon>Variibacter</taxon>
    </lineage>
</organism>
<evidence type="ECO:0000259" key="9">
    <source>
        <dbReference type="Pfam" id="PF02397"/>
    </source>
</evidence>
<dbReference type="EMBL" id="AP014946">
    <property type="protein sequence ID" value="BAT61199.1"/>
    <property type="molecule type" value="Genomic_DNA"/>
</dbReference>
<evidence type="ECO:0000256" key="3">
    <source>
        <dbReference type="ARBA" id="ARBA00022679"/>
    </source>
</evidence>
<feature type="domain" description="Bacterial sugar transferase" evidence="9">
    <location>
        <begin position="314"/>
        <end position="494"/>
    </location>
</feature>
<evidence type="ECO:0000256" key="2">
    <source>
        <dbReference type="ARBA" id="ARBA00006464"/>
    </source>
</evidence>
<dbReference type="InterPro" id="IPR017475">
    <property type="entry name" value="EPS_sugar_tfrase"/>
</dbReference>
<dbReference type="NCBIfam" id="TIGR03025">
    <property type="entry name" value="EPS_sugtrans"/>
    <property type="match status" value="1"/>
</dbReference>
<feature type="transmembrane region" description="Helical" evidence="8">
    <location>
        <begin position="42"/>
        <end position="60"/>
    </location>
</feature>
<sequence length="503" mass="56487">MSCVKKGQAQATAADLNLVSTAQRRAVWESLLKRRKVEMTRLMVALGAASCDAIAIAAAGGVTDALYHAWADGAKLQLSINFQFAMIICTFIVIVNALRSEYVIENYLRWAPPIPRISIAWGGAFVLALALGFFSKTTADYSRVFVLTFFLSGWLSLLFGRLMLVGFLSKRSRLGADSMRRVVVIGYPADVDAFARKQMTTDFECRVVGFSYLRKGLDPNDKLNSLTELNEDIALAVSTVRLLRPDDVFILIPWSDADALDRCVTSFTNVPVSLHLRPELVMERFSEMSVARVGGLLGLNVARQPLTFTEVLLKRAFDVVVSAFALVVLSPLFAIVSILIRLDSPGSAIFVQERYGFNQEPFRAFKFRTMRASADRTFRQAQKDDDRITRLGRFLRRWNIDELPQLVNVLRGEMSLVGPRPHALAHDRAFEQRIAHYARRHNVKPGITGWAQVNGFRGITATDAAMQGRYEHDLYYINNWSPTLDFKILLLTVFSRKAYLNAN</sequence>
<dbReference type="Pfam" id="PF02397">
    <property type="entry name" value="Bac_transf"/>
    <property type="match status" value="1"/>
</dbReference>
<feature type="transmembrane region" description="Helical" evidence="8">
    <location>
        <begin position="319"/>
        <end position="340"/>
    </location>
</feature>
<feature type="transmembrane region" description="Helical" evidence="8">
    <location>
        <begin position="119"/>
        <end position="135"/>
    </location>
</feature>
<evidence type="ECO:0000256" key="6">
    <source>
        <dbReference type="ARBA" id="ARBA00023136"/>
    </source>
</evidence>
<evidence type="ECO:0000313" key="10">
    <source>
        <dbReference type="EMBL" id="BAT61199.1"/>
    </source>
</evidence>
<dbReference type="GO" id="GO:0089702">
    <property type="term" value="F:undecaprenyl-phosphate glucose phosphotransferase activity"/>
    <property type="evidence" value="ECO:0007669"/>
    <property type="project" value="UniProtKB-EC"/>
</dbReference>
<evidence type="ECO:0000256" key="7">
    <source>
        <dbReference type="ARBA" id="ARBA00023169"/>
    </source>
</evidence>
<protein>
    <submittedName>
        <fullName evidence="10">UDP-glucose:undecaprenyl-phosphate glucose-1-phosphate transferase</fullName>
        <ecNumber evidence="10">2.7.8.31</ecNumber>
    </submittedName>
</protein>
<dbReference type="EC" id="2.7.8.31" evidence="10"/>
<evidence type="ECO:0000256" key="5">
    <source>
        <dbReference type="ARBA" id="ARBA00022989"/>
    </source>
</evidence>
<keyword evidence="3 10" id="KW-0808">Transferase</keyword>
<evidence type="ECO:0000256" key="1">
    <source>
        <dbReference type="ARBA" id="ARBA00004141"/>
    </source>
</evidence>
<comment type="subcellular location">
    <subcellularLocation>
        <location evidence="1">Membrane</location>
        <topology evidence="1">Multi-pass membrane protein</topology>
    </subcellularLocation>
</comment>
<name>A0A0S3PZ27_9BRAD</name>
<dbReference type="AlphaFoldDB" id="A0A0S3PZ27"/>
<keyword evidence="6 8" id="KW-0472">Membrane</keyword>
<dbReference type="PANTHER" id="PTHR30576">
    <property type="entry name" value="COLANIC BIOSYNTHESIS UDP-GLUCOSE LIPID CARRIER TRANSFERASE"/>
    <property type="match status" value="1"/>
</dbReference>
<evidence type="ECO:0000313" key="11">
    <source>
        <dbReference type="Proteomes" id="UP000236884"/>
    </source>
</evidence>
<proteinExistence type="inferred from homology"/>
<comment type="similarity">
    <text evidence="2">Belongs to the bacterial sugar transferase family.</text>
</comment>
<evidence type="ECO:0000256" key="8">
    <source>
        <dbReference type="SAM" id="Phobius"/>
    </source>
</evidence>
<dbReference type="RefSeq" id="WP_096357929.1">
    <property type="nucleotide sequence ID" value="NZ_SGWU01000001.1"/>
</dbReference>
<keyword evidence="4 8" id="KW-0812">Transmembrane</keyword>
<keyword evidence="11" id="KW-1185">Reference proteome</keyword>
<dbReference type="Pfam" id="PF13727">
    <property type="entry name" value="CoA_binding_3"/>
    <property type="match status" value="1"/>
</dbReference>
<feature type="transmembrane region" description="Helical" evidence="8">
    <location>
        <begin position="141"/>
        <end position="164"/>
    </location>
</feature>
<dbReference type="KEGG" id="vgo:GJW-30_1_03756"/>
<reference evidence="10 11" key="1">
    <citation type="submission" date="2015-08" db="EMBL/GenBank/DDBJ databases">
        <title>Investigation of the bacterial diversity of lava forest soil.</title>
        <authorList>
            <person name="Lee J.S."/>
        </authorList>
    </citation>
    <scope>NUCLEOTIDE SEQUENCE [LARGE SCALE GENOMIC DNA]</scope>
    <source>
        <strain evidence="10 11">GJW-30</strain>
    </source>
</reference>
<feature type="transmembrane region" description="Helical" evidence="8">
    <location>
        <begin position="80"/>
        <end position="98"/>
    </location>
</feature>
<dbReference type="GO" id="GO:0000271">
    <property type="term" value="P:polysaccharide biosynthetic process"/>
    <property type="evidence" value="ECO:0007669"/>
    <property type="project" value="UniProtKB-KW"/>
</dbReference>
<dbReference type="GO" id="GO:0009242">
    <property type="term" value="P:colanic acid biosynthetic process"/>
    <property type="evidence" value="ECO:0007669"/>
    <property type="project" value="TreeGrafter"/>
</dbReference>
<keyword evidence="5 8" id="KW-1133">Transmembrane helix</keyword>